<sequence length="79" mass="8747">MATAEEEVVVDVNDYDVSDPLLRPDDVTQALRGKPMVQITSRARAQARWASRQCTALPDVGLAVRHPPGDFAVLSRFLR</sequence>
<gene>
    <name evidence="1" type="ORF">BHS09_19210</name>
</gene>
<reference evidence="1 2" key="1">
    <citation type="journal article" date="2019" name="Science">
        <title>Social genes are selection hotspots in kin groups of a soil microbe.</title>
        <authorList>
            <person name="Wielgoss S."/>
            <person name="Wolfensberger R."/>
            <person name="Sun L."/>
            <person name="Fiegna F."/>
            <person name="Velicer G.J."/>
        </authorList>
    </citation>
    <scope>NUCLEOTIDE SEQUENCE [LARGE SCALE GENOMIC DNA]</scope>
    <source>
        <strain evidence="1 2">MC3.5.9c15</strain>
    </source>
</reference>
<accession>A0AAE6G1F0</accession>
<evidence type="ECO:0000313" key="1">
    <source>
        <dbReference type="EMBL" id="QDE68940.1"/>
    </source>
</evidence>
<dbReference type="AlphaFoldDB" id="A0AAE6G1F0"/>
<dbReference type="EMBL" id="CP017174">
    <property type="protein sequence ID" value="QDE68940.1"/>
    <property type="molecule type" value="Genomic_DNA"/>
</dbReference>
<name>A0AAE6G1F0_MYXXA</name>
<proteinExistence type="predicted"/>
<evidence type="ECO:0000313" key="2">
    <source>
        <dbReference type="Proteomes" id="UP000320179"/>
    </source>
</evidence>
<protein>
    <submittedName>
        <fullName evidence="1">Uncharacterized protein</fullName>
    </submittedName>
</protein>
<dbReference type="Proteomes" id="UP000320179">
    <property type="component" value="Chromosome"/>
</dbReference>
<organism evidence="1 2">
    <name type="scientific">Myxococcus xanthus</name>
    <dbReference type="NCBI Taxonomy" id="34"/>
    <lineage>
        <taxon>Bacteria</taxon>
        <taxon>Pseudomonadati</taxon>
        <taxon>Myxococcota</taxon>
        <taxon>Myxococcia</taxon>
        <taxon>Myxococcales</taxon>
        <taxon>Cystobacterineae</taxon>
        <taxon>Myxococcaceae</taxon>
        <taxon>Myxococcus</taxon>
    </lineage>
</organism>
<dbReference type="RefSeq" id="WP_140798575.1">
    <property type="nucleotide sequence ID" value="NZ_CP017173.1"/>
</dbReference>